<dbReference type="SUPFAM" id="SSF140731">
    <property type="entry name" value="PA2201 C-terminal domain-like"/>
    <property type="match status" value="1"/>
</dbReference>
<proteinExistence type="predicted"/>
<accession>A0A543G2C8</accession>
<feature type="domain" description="PoNi C-terminal" evidence="1">
    <location>
        <begin position="159"/>
        <end position="265"/>
    </location>
</feature>
<dbReference type="Pfam" id="PF08929">
    <property type="entry name" value="PoNi_C"/>
    <property type="match status" value="1"/>
</dbReference>
<protein>
    <submittedName>
        <fullName evidence="2">Uncharacterized protein DUF1910</fullName>
    </submittedName>
</protein>
<dbReference type="InterPro" id="IPR015025">
    <property type="entry name" value="PoNi_C"/>
</dbReference>
<dbReference type="Gene3D" id="1.10.3920.10">
    <property type="entry name" value="PA2201 C-terminal domain-like"/>
    <property type="match status" value="1"/>
</dbReference>
<evidence type="ECO:0000313" key="2">
    <source>
        <dbReference type="EMBL" id="TQM40209.1"/>
    </source>
</evidence>
<evidence type="ECO:0000259" key="1">
    <source>
        <dbReference type="Pfam" id="PF08929"/>
    </source>
</evidence>
<evidence type="ECO:0000313" key="3">
    <source>
        <dbReference type="Proteomes" id="UP000320773"/>
    </source>
</evidence>
<dbReference type="AlphaFoldDB" id="A0A543G2C8"/>
<gene>
    <name evidence="2" type="ORF">BC670_1084</name>
</gene>
<reference evidence="2 3" key="1">
    <citation type="submission" date="2019-06" db="EMBL/GenBank/DDBJ databases">
        <title>Genomic Encyclopedia of Archaeal and Bacterial Type Strains, Phase II (KMG-II): from individual species to whole genera.</title>
        <authorList>
            <person name="Goeker M."/>
        </authorList>
    </citation>
    <scope>NUCLEOTIDE SEQUENCE [LARGE SCALE GENOMIC DNA]</scope>
    <source>
        <strain evidence="2 3">DSM 24789</strain>
    </source>
</reference>
<dbReference type="Proteomes" id="UP000320773">
    <property type="component" value="Unassembled WGS sequence"/>
</dbReference>
<sequence>MSLKKLFGSKIKSEPTNEKVDNEIPLEIKGLISRDKKRNSLFFYNYLNKIIENGKMYEKFKDQYIKEKNDLALKNISRNLSAKIYVYLTPWYSMGKPINSDWQNFYIENIVYYQLCISQDLINGSYKHSLKILSLGVLLEIDKKVFEIISKRFLEESYKDFILDTLLHSQYNDHIISKSLQFPEETYIQKLAEILNSNSKLEAEVLIKDILENYFYTKENLQSSYNTHNTEFYSGYWAWEVAAVVKVMKLNDSSFKDNPYYPYDMVHWNDNNVLLID</sequence>
<dbReference type="InterPro" id="IPR028983">
    <property type="entry name" value="PA2201-like_C"/>
</dbReference>
<name>A0A543G2C8_9FLAO</name>
<organism evidence="2 3">
    <name type="scientific">Flavobacterium branchiophilum</name>
    <dbReference type="NCBI Taxonomy" id="55197"/>
    <lineage>
        <taxon>Bacteria</taxon>
        <taxon>Pseudomonadati</taxon>
        <taxon>Bacteroidota</taxon>
        <taxon>Flavobacteriia</taxon>
        <taxon>Flavobacteriales</taxon>
        <taxon>Flavobacteriaceae</taxon>
        <taxon>Flavobacterium</taxon>
    </lineage>
</organism>
<comment type="caution">
    <text evidence="2">The sequence shown here is derived from an EMBL/GenBank/DDBJ whole genome shotgun (WGS) entry which is preliminary data.</text>
</comment>
<dbReference type="EMBL" id="VFPJ01000001">
    <property type="protein sequence ID" value="TQM40209.1"/>
    <property type="molecule type" value="Genomic_DNA"/>
</dbReference>